<name>A0ABQ9G3W7_9NEOP</name>
<sequence>MIKEVSQEIWRTLKNTYLCVSDTEKCIYVAEEFYMRANDPNCIGALDCKYVRVIKPEPMCSSHYFFLYIDICEYGKKKKLFRGFQGQCIMGSNQKQCVTSTHSNTFNPMGREALQYVIVADEAFGLSDHVMRPFSKKHLT</sequence>
<dbReference type="Proteomes" id="UP001159363">
    <property type="component" value="Chromosome 15"/>
</dbReference>
<reference evidence="1 2" key="1">
    <citation type="submission" date="2023-02" db="EMBL/GenBank/DDBJ databases">
        <title>LHISI_Scaffold_Assembly.</title>
        <authorList>
            <person name="Stuart O.P."/>
            <person name="Cleave R."/>
            <person name="Magrath M.J.L."/>
            <person name="Mikheyev A.S."/>
        </authorList>
    </citation>
    <scope>NUCLEOTIDE SEQUENCE [LARGE SCALE GENOMIC DNA]</scope>
    <source>
        <strain evidence="1">Daus_M_001</strain>
        <tissue evidence="1">Leg muscle</tissue>
    </source>
</reference>
<organism evidence="1 2">
    <name type="scientific">Dryococelus australis</name>
    <dbReference type="NCBI Taxonomy" id="614101"/>
    <lineage>
        <taxon>Eukaryota</taxon>
        <taxon>Metazoa</taxon>
        <taxon>Ecdysozoa</taxon>
        <taxon>Arthropoda</taxon>
        <taxon>Hexapoda</taxon>
        <taxon>Insecta</taxon>
        <taxon>Pterygota</taxon>
        <taxon>Neoptera</taxon>
        <taxon>Polyneoptera</taxon>
        <taxon>Phasmatodea</taxon>
        <taxon>Verophasmatodea</taxon>
        <taxon>Anareolatae</taxon>
        <taxon>Phasmatidae</taxon>
        <taxon>Eurycanthinae</taxon>
        <taxon>Dryococelus</taxon>
    </lineage>
</organism>
<evidence type="ECO:0000313" key="2">
    <source>
        <dbReference type="Proteomes" id="UP001159363"/>
    </source>
</evidence>
<proteinExistence type="predicted"/>
<gene>
    <name evidence="1" type="ORF">PR048_033022</name>
</gene>
<accession>A0ABQ9G3W7</accession>
<evidence type="ECO:0000313" key="1">
    <source>
        <dbReference type="EMBL" id="KAJ8867158.1"/>
    </source>
</evidence>
<protein>
    <recommendedName>
        <fullName evidence="3">DDE Tnp4 domain-containing protein</fullName>
    </recommendedName>
</protein>
<evidence type="ECO:0008006" key="3">
    <source>
        <dbReference type="Google" id="ProtNLM"/>
    </source>
</evidence>
<dbReference type="EMBL" id="JARBHB010000016">
    <property type="protein sequence ID" value="KAJ8867158.1"/>
    <property type="molecule type" value="Genomic_DNA"/>
</dbReference>
<comment type="caution">
    <text evidence="1">The sequence shown here is derived from an EMBL/GenBank/DDBJ whole genome shotgun (WGS) entry which is preliminary data.</text>
</comment>
<keyword evidence="2" id="KW-1185">Reference proteome</keyword>